<feature type="domain" description="Protein kinase" evidence="10">
    <location>
        <begin position="164"/>
        <end position="459"/>
    </location>
</feature>
<keyword evidence="5" id="KW-0418">Kinase</keyword>
<keyword evidence="3" id="KW-0808">Transferase</keyword>
<name>A0A1R2D2W4_9CILI</name>
<dbReference type="InterPro" id="IPR050494">
    <property type="entry name" value="Ser_Thr_dual-spec_kinase"/>
</dbReference>
<dbReference type="InterPro" id="IPR000719">
    <property type="entry name" value="Prot_kinase_dom"/>
</dbReference>
<evidence type="ECO:0000256" key="9">
    <source>
        <dbReference type="SAM" id="MobiDB-lite"/>
    </source>
</evidence>
<reference evidence="11 12" key="1">
    <citation type="submission" date="2016-11" db="EMBL/GenBank/DDBJ databases">
        <title>The macronuclear genome of Stentor coeruleus: a giant cell with tiny introns.</title>
        <authorList>
            <person name="Slabodnick M."/>
            <person name="Ruby J.G."/>
            <person name="Reiff S.B."/>
            <person name="Swart E.C."/>
            <person name="Gosai S."/>
            <person name="Prabakaran S."/>
            <person name="Witkowska E."/>
            <person name="Larue G.E."/>
            <person name="Fisher S."/>
            <person name="Freeman R.M."/>
            <person name="Gunawardena J."/>
            <person name="Chu W."/>
            <person name="Stover N.A."/>
            <person name="Gregory B.D."/>
            <person name="Nowacki M."/>
            <person name="Derisi J."/>
            <person name="Roy S.W."/>
            <person name="Marshall W.F."/>
            <person name="Sood P."/>
        </authorList>
    </citation>
    <scope>NUCLEOTIDE SEQUENCE [LARGE SCALE GENOMIC DNA]</scope>
    <source>
        <strain evidence="11">WM001</strain>
    </source>
</reference>
<evidence type="ECO:0000256" key="7">
    <source>
        <dbReference type="PROSITE-ProRule" id="PRU10141"/>
    </source>
</evidence>
<dbReference type="Proteomes" id="UP000187209">
    <property type="component" value="Unassembled WGS sequence"/>
</dbReference>
<accession>A0A1R2D2W4</accession>
<dbReference type="InterPro" id="IPR008271">
    <property type="entry name" value="Ser/Thr_kinase_AS"/>
</dbReference>
<dbReference type="GO" id="GO:0004674">
    <property type="term" value="F:protein serine/threonine kinase activity"/>
    <property type="evidence" value="ECO:0007669"/>
    <property type="project" value="UniProtKB-KW"/>
</dbReference>
<dbReference type="Gene3D" id="3.30.200.20">
    <property type="entry name" value="Phosphorylase Kinase, domain 1"/>
    <property type="match status" value="1"/>
</dbReference>
<evidence type="ECO:0000259" key="10">
    <source>
        <dbReference type="PROSITE" id="PS50011"/>
    </source>
</evidence>
<feature type="compositionally biased region" description="Polar residues" evidence="9">
    <location>
        <begin position="9"/>
        <end position="22"/>
    </location>
</feature>
<evidence type="ECO:0000256" key="5">
    <source>
        <dbReference type="ARBA" id="ARBA00022777"/>
    </source>
</evidence>
<evidence type="ECO:0000313" key="12">
    <source>
        <dbReference type="Proteomes" id="UP000187209"/>
    </source>
</evidence>
<dbReference type="PROSITE" id="PS50011">
    <property type="entry name" value="PROTEIN_KINASE_DOM"/>
    <property type="match status" value="1"/>
</dbReference>
<organism evidence="11 12">
    <name type="scientific">Stentor coeruleus</name>
    <dbReference type="NCBI Taxonomy" id="5963"/>
    <lineage>
        <taxon>Eukaryota</taxon>
        <taxon>Sar</taxon>
        <taxon>Alveolata</taxon>
        <taxon>Ciliophora</taxon>
        <taxon>Postciliodesmatophora</taxon>
        <taxon>Heterotrichea</taxon>
        <taxon>Heterotrichida</taxon>
        <taxon>Stentoridae</taxon>
        <taxon>Stentor</taxon>
    </lineage>
</organism>
<dbReference type="SMART" id="SM00220">
    <property type="entry name" value="S_TKc"/>
    <property type="match status" value="1"/>
</dbReference>
<comment type="similarity">
    <text evidence="1">Belongs to the protein kinase superfamily. CMGC Ser/Thr protein kinase family. MNB/DYRK subfamily.</text>
</comment>
<proteinExistence type="inferred from homology"/>
<evidence type="ECO:0000256" key="4">
    <source>
        <dbReference type="ARBA" id="ARBA00022741"/>
    </source>
</evidence>
<gene>
    <name evidence="11" type="ORF">SteCoe_1008</name>
</gene>
<feature type="binding site" evidence="7">
    <location>
        <position position="193"/>
    </location>
    <ligand>
        <name>ATP</name>
        <dbReference type="ChEBI" id="CHEBI:30616"/>
    </ligand>
</feature>
<dbReference type="Gene3D" id="1.10.510.10">
    <property type="entry name" value="Transferase(Phosphotransferase) domain 1"/>
    <property type="match status" value="1"/>
</dbReference>
<evidence type="ECO:0000256" key="8">
    <source>
        <dbReference type="RuleBase" id="RU000304"/>
    </source>
</evidence>
<feature type="region of interest" description="Disordered" evidence="9">
    <location>
        <begin position="1"/>
        <end position="22"/>
    </location>
</feature>
<evidence type="ECO:0000313" key="11">
    <source>
        <dbReference type="EMBL" id="OMJ95588.1"/>
    </source>
</evidence>
<keyword evidence="2 8" id="KW-0723">Serine/threonine-protein kinase</keyword>
<dbReference type="InterPro" id="IPR017441">
    <property type="entry name" value="Protein_kinase_ATP_BS"/>
</dbReference>
<protein>
    <recommendedName>
        <fullName evidence="10">Protein kinase domain-containing protein</fullName>
    </recommendedName>
</protein>
<keyword evidence="12" id="KW-1185">Reference proteome</keyword>
<dbReference type="PANTHER" id="PTHR24058">
    <property type="entry name" value="DUAL SPECIFICITY PROTEIN KINASE"/>
    <property type="match status" value="1"/>
</dbReference>
<dbReference type="GO" id="GO:0005524">
    <property type="term" value="F:ATP binding"/>
    <property type="evidence" value="ECO:0007669"/>
    <property type="project" value="UniProtKB-UniRule"/>
</dbReference>
<comment type="caution">
    <text evidence="11">The sequence shown here is derived from an EMBL/GenBank/DDBJ whole genome shotgun (WGS) entry which is preliminary data.</text>
</comment>
<dbReference type="PROSITE" id="PS00107">
    <property type="entry name" value="PROTEIN_KINASE_ATP"/>
    <property type="match status" value="1"/>
</dbReference>
<sequence>MNVKILPNTDHSSSTPKITLSSQQQYIRELDPKRKPRLELNLSSKSISSTKTPRTSLLDHSSTPKVGIFKNINPKPTSKILPFKSPIKPMTIKPIDRTEILKFPMSSKEILTSCPDIEDWVKVELENYNEVYYFSKVSKYAAKDFDDDKGDYKITFGDDIHYRYEILDVLGKGSFGQVIKVQDHLRKKPIALKIIKSRQRYAEQARIEIELLKLFREMDVENKYNIVRLEDDFVFRGHVMITFELLGLNLYELLKRNSFRGLSVTLIKRFSYQVLQSLALLAKNYVIHCDLKPENVLLSDSNLMSVKLIDFGSSCYANQRVYTYIQSRFYRAPEVVLGIPYTSAIDIWSFGCILVELYTGIPIFPAKSEQELINCIVEVLGMPTESLIIQGTRSRIYFSDPSEKVNLLEPNRKKAPGSRTLRSILKGADENFIQIIEGCIQWEPKSRITAINALRSPWFIDNVETASKTTARRCKISIEDITKHTPQLQKFIAGRANTLK</sequence>
<dbReference type="InterPro" id="IPR011009">
    <property type="entry name" value="Kinase-like_dom_sf"/>
</dbReference>
<evidence type="ECO:0000256" key="2">
    <source>
        <dbReference type="ARBA" id="ARBA00022527"/>
    </source>
</evidence>
<dbReference type="PROSITE" id="PS00108">
    <property type="entry name" value="PROTEIN_KINASE_ST"/>
    <property type="match status" value="1"/>
</dbReference>
<dbReference type="EMBL" id="MPUH01000010">
    <property type="protein sequence ID" value="OMJ95588.1"/>
    <property type="molecule type" value="Genomic_DNA"/>
</dbReference>
<dbReference type="GO" id="GO:0005856">
    <property type="term" value="C:cytoskeleton"/>
    <property type="evidence" value="ECO:0007669"/>
    <property type="project" value="TreeGrafter"/>
</dbReference>
<dbReference type="GO" id="GO:0005737">
    <property type="term" value="C:cytoplasm"/>
    <property type="evidence" value="ECO:0007669"/>
    <property type="project" value="TreeGrafter"/>
</dbReference>
<evidence type="ECO:0000256" key="1">
    <source>
        <dbReference type="ARBA" id="ARBA00008867"/>
    </source>
</evidence>
<evidence type="ECO:0000256" key="3">
    <source>
        <dbReference type="ARBA" id="ARBA00022679"/>
    </source>
</evidence>
<evidence type="ECO:0000256" key="6">
    <source>
        <dbReference type="ARBA" id="ARBA00022840"/>
    </source>
</evidence>
<dbReference type="Pfam" id="PF00069">
    <property type="entry name" value="Pkinase"/>
    <property type="match status" value="1"/>
</dbReference>
<dbReference type="AlphaFoldDB" id="A0A1R2D2W4"/>
<keyword evidence="4 7" id="KW-0547">Nucleotide-binding</keyword>
<keyword evidence="6 7" id="KW-0067">ATP-binding</keyword>
<dbReference type="OrthoDB" id="9332038at2759"/>
<dbReference type="PANTHER" id="PTHR24058:SF22">
    <property type="entry name" value="DUAL SPECIFICITY TYROSINE-PHOSPHORYLATION-REGULATED KINASE 4"/>
    <property type="match status" value="1"/>
</dbReference>
<dbReference type="SUPFAM" id="SSF56112">
    <property type="entry name" value="Protein kinase-like (PK-like)"/>
    <property type="match status" value="1"/>
</dbReference>